<sequence length="462" mass="49111">MGTMESLFATTLLLVLFLFNPSKAATSPSSLIASIDCGAAKSYTDGRGISWVSDSGLIKTGRVETIANATSFSDSMATLRVFPTGKRNCYTISVPTGGQFVLLRASFFYGNYDGKDSPPTFDIEFDGNRWATIQTSSDFVDIAEVIYIVSGSSIVFCVVQTNAGELPFVSAIELRALDDNMYSRFDRTAGAMVLFLRTAAGLAQPVRYPDDPYDRIWIPYQAPESLEVVQNQATSMLTNITDRPPAAILQAAVTPADGGTTIIMSAPLPSITVQAYINLYFTEVAELSIGQKRTLQVYIDNLPVSDPFVPPFGGVMEFYIANYSASSKTQIEVRPTTDSTLPTVISALESYVIVPLSGGSAASNLPPSDTAPSDLTPSDTAPSDLPPTDIAPSDVPPSDTEPSDSPTVVGDQTKSPPAKNTPVSIFGGGQKGKPSLGNNVKANRFAGIGAGLVFPLLWMVVL</sequence>
<evidence type="ECO:0000313" key="6">
    <source>
        <dbReference type="Proteomes" id="UP000636800"/>
    </source>
</evidence>
<evidence type="ECO:0000256" key="1">
    <source>
        <dbReference type="ARBA" id="ARBA00004167"/>
    </source>
</evidence>
<evidence type="ECO:0000256" key="2">
    <source>
        <dbReference type="SAM" id="MobiDB-lite"/>
    </source>
</evidence>
<evidence type="ECO:0000313" key="5">
    <source>
        <dbReference type="EMBL" id="KAG0481604.1"/>
    </source>
</evidence>
<proteinExistence type="predicted"/>
<dbReference type="PANTHER" id="PTHR45631">
    <property type="entry name" value="OS07G0107800 PROTEIN-RELATED"/>
    <property type="match status" value="1"/>
</dbReference>
<feature type="region of interest" description="Disordered" evidence="2">
    <location>
        <begin position="362"/>
        <end position="435"/>
    </location>
</feature>
<feature type="chain" id="PRO_5032720588" description="Malectin-like domain-containing protein" evidence="3">
    <location>
        <begin position="25"/>
        <end position="462"/>
    </location>
</feature>
<comment type="caution">
    <text evidence="5">The sequence shown here is derived from an EMBL/GenBank/DDBJ whole genome shotgun (WGS) entry which is preliminary data.</text>
</comment>
<dbReference type="GO" id="GO:0016020">
    <property type="term" value="C:membrane"/>
    <property type="evidence" value="ECO:0007669"/>
    <property type="project" value="UniProtKB-SubCell"/>
</dbReference>
<accession>A0A835R3Q8</accession>
<protein>
    <recommendedName>
        <fullName evidence="4">Malectin-like domain-containing protein</fullName>
    </recommendedName>
</protein>
<dbReference type="InterPro" id="IPR024788">
    <property type="entry name" value="Malectin-like_Carb-bd_dom"/>
</dbReference>
<keyword evidence="6" id="KW-1185">Reference proteome</keyword>
<evidence type="ECO:0000256" key="3">
    <source>
        <dbReference type="SAM" id="SignalP"/>
    </source>
</evidence>
<comment type="subcellular location">
    <subcellularLocation>
        <location evidence="1">Membrane</location>
        <topology evidence="1">Single-pass membrane protein</topology>
    </subcellularLocation>
</comment>
<dbReference type="AlphaFoldDB" id="A0A835R3Q8"/>
<name>A0A835R3Q8_VANPL</name>
<dbReference type="OrthoDB" id="185373at2759"/>
<dbReference type="EMBL" id="JADCNL010000005">
    <property type="protein sequence ID" value="KAG0481604.1"/>
    <property type="molecule type" value="Genomic_DNA"/>
</dbReference>
<feature type="compositionally biased region" description="Low complexity" evidence="2">
    <location>
        <begin position="392"/>
        <end position="408"/>
    </location>
</feature>
<feature type="compositionally biased region" description="Polar residues" evidence="2">
    <location>
        <begin position="362"/>
        <end position="381"/>
    </location>
</feature>
<keyword evidence="3" id="KW-0732">Signal</keyword>
<dbReference type="Proteomes" id="UP000636800">
    <property type="component" value="Chromosome 5"/>
</dbReference>
<feature type="domain" description="Malectin-like" evidence="4">
    <location>
        <begin position="35"/>
        <end position="352"/>
    </location>
</feature>
<dbReference type="Pfam" id="PF12819">
    <property type="entry name" value="Malectin_like"/>
    <property type="match status" value="1"/>
</dbReference>
<gene>
    <name evidence="5" type="ORF">HPP92_012462</name>
</gene>
<organism evidence="5 6">
    <name type="scientific">Vanilla planifolia</name>
    <name type="common">Vanilla</name>
    <dbReference type="NCBI Taxonomy" id="51239"/>
    <lineage>
        <taxon>Eukaryota</taxon>
        <taxon>Viridiplantae</taxon>
        <taxon>Streptophyta</taxon>
        <taxon>Embryophyta</taxon>
        <taxon>Tracheophyta</taxon>
        <taxon>Spermatophyta</taxon>
        <taxon>Magnoliopsida</taxon>
        <taxon>Liliopsida</taxon>
        <taxon>Asparagales</taxon>
        <taxon>Orchidaceae</taxon>
        <taxon>Vanilloideae</taxon>
        <taxon>Vanilleae</taxon>
        <taxon>Vanilla</taxon>
    </lineage>
</organism>
<dbReference type="PANTHER" id="PTHR45631:SF44">
    <property type="entry name" value="CARBOHYDRATE-BINDING PROTEIN OF THE ER PROTEIN"/>
    <property type="match status" value="1"/>
</dbReference>
<feature type="signal peptide" evidence="3">
    <location>
        <begin position="1"/>
        <end position="24"/>
    </location>
</feature>
<reference evidence="5 6" key="1">
    <citation type="journal article" date="2020" name="Nat. Food">
        <title>A phased Vanilla planifolia genome enables genetic improvement of flavour and production.</title>
        <authorList>
            <person name="Hasing T."/>
            <person name="Tang H."/>
            <person name="Brym M."/>
            <person name="Khazi F."/>
            <person name="Huang T."/>
            <person name="Chambers A.H."/>
        </authorList>
    </citation>
    <scope>NUCLEOTIDE SEQUENCE [LARGE SCALE GENOMIC DNA]</scope>
    <source>
        <tissue evidence="5">Leaf</tissue>
    </source>
</reference>
<evidence type="ECO:0000259" key="4">
    <source>
        <dbReference type="Pfam" id="PF12819"/>
    </source>
</evidence>